<dbReference type="GO" id="GO:0000049">
    <property type="term" value="F:tRNA binding"/>
    <property type="evidence" value="ECO:0007669"/>
    <property type="project" value="TreeGrafter"/>
</dbReference>
<organism evidence="2 3">
    <name type="scientific">Desulfomicrobium norvegicum (strain DSM 1741 / NCIMB 8310)</name>
    <name type="common">Desulfovibrio baculatus (strain Norway 4)</name>
    <name type="synonym">Desulfovibrio desulfuricans (strain Norway 4)</name>
    <dbReference type="NCBI Taxonomy" id="52561"/>
    <lineage>
        <taxon>Bacteria</taxon>
        <taxon>Pseudomonadati</taxon>
        <taxon>Thermodesulfobacteriota</taxon>
        <taxon>Desulfovibrionia</taxon>
        <taxon>Desulfovibrionales</taxon>
        <taxon>Desulfomicrobiaceae</taxon>
        <taxon>Desulfomicrobium</taxon>
    </lineage>
</organism>
<accession>A0A8G2C4L9</accession>
<evidence type="ECO:0000259" key="1">
    <source>
        <dbReference type="Pfam" id="PF05670"/>
    </source>
</evidence>
<dbReference type="PANTHER" id="PTHR15239">
    <property type="entry name" value="NUCLEAR EXPORT MEDIATOR FACTOR NEMF"/>
    <property type="match status" value="1"/>
</dbReference>
<dbReference type="Proteomes" id="UP000199581">
    <property type="component" value="Unassembled WGS sequence"/>
</dbReference>
<dbReference type="InterPro" id="IPR008532">
    <property type="entry name" value="NFACT_RNA-bd"/>
</dbReference>
<dbReference type="EMBL" id="FOTO01000011">
    <property type="protein sequence ID" value="SFL99861.1"/>
    <property type="molecule type" value="Genomic_DNA"/>
</dbReference>
<sequence length="498" mass="55390">MDASVFCFVARELAERIVGMRVEKVFAPLPETWTLDLGRAGYLVLCTAKPTPFLYLSRHKPENPHNPAGRAMWLRKRLKGRRVLGLVSDWPLRRLALELSPGEGKWLVLDLAANPLLTEALPPGFGSEPVWPELERIKSEEGLWRALPHLTPPLRHHLRSVPSAEAETLLMNLKAGTVSTFYHGLDHQDRPQVRLWPLRDGGACSSVLEAAQIAHGQTLAGLERVHAGADSAVARNIRRIRRALERVQDDHKRLQVMVEKRREGLLLQAQLHRLDRNVRLAVLRLEDEEGGEVEVRLDPGQTVRENMERFFMRAAKGERGLGIVAARVLALQRELDAARQGVLPAESEPGRGAKAPVPVVLPAKYRKIKVQAYRSSDGFLIVRGRSAQANHQLLTQAASPFDYWLHAQDGPGAHVIVKRDFPAQEVPERTVQEAAALAALASHLKMADRGEVLLCLVKDVRPIKGAALGMVGVDKVLRTVRPAIDPALEENLRLEGQR</sequence>
<name>A0A8G2C4L9_DESNO</name>
<comment type="caution">
    <text evidence="2">The sequence shown here is derived from an EMBL/GenBank/DDBJ whole genome shotgun (WGS) entry which is preliminary data.</text>
</comment>
<dbReference type="GO" id="GO:0043023">
    <property type="term" value="F:ribosomal large subunit binding"/>
    <property type="evidence" value="ECO:0007669"/>
    <property type="project" value="TreeGrafter"/>
</dbReference>
<dbReference type="RefSeq" id="WP_092193487.1">
    <property type="nucleotide sequence ID" value="NZ_FOTO01000011.1"/>
</dbReference>
<dbReference type="GO" id="GO:0072344">
    <property type="term" value="P:rescue of stalled ribosome"/>
    <property type="evidence" value="ECO:0007669"/>
    <property type="project" value="TreeGrafter"/>
</dbReference>
<reference evidence="2 3" key="1">
    <citation type="submission" date="2016-10" db="EMBL/GenBank/DDBJ databases">
        <authorList>
            <person name="Varghese N."/>
            <person name="Submissions S."/>
        </authorList>
    </citation>
    <scope>NUCLEOTIDE SEQUENCE [LARGE SCALE GENOMIC DNA]</scope>
    <source>
        <strain evidence="2 3">DSM 1741</strain>
    </source>
</reference>
<gene>
    <name evidence="2" type="ORF">SAMN05421830_11123</name>
</gene>
<dbReference type="Pfam" id="PF05670">
    <property type="entry name" value="NFACT-R_1"/>
    <property type="match status" value="1"/>
</dbReference>
<dbReference type="Gene3D" id="2.30.310.10">
    <property type="entry name" value="ibrinogen binding protein from staphylococcus aureus domain"/>
    <property type="match status" value="1"/>
</dbReference>
<dbReference type="GO" id="GO:1990112">
    <property type="term" value="C:RQC complex"/>
    <property type="evidence" value="ECO:0007669"/>
    <property type="project" value="TreeGrafter"/>
</dbReference>
<evidence type="ECO:0000313" key="2">
    <source>
        <dbReference type="EMBL" id="SFL99861.1"/>
    </source>
</evidence>
<feature type="domain" description="NFACT RNA-binding" evidence="1">
    <location>
        <begin position="369"/>
        <end position="444"/>
    </location>
</feature>
<dbReference type="AlphaFoldDB" id="A0A8G2C4L9"/>
<dbReference type="OrthoDB" id="9766163at2"/>
<evidence type="ECO:0000313" key="3">
    <source>
        <dbReference type="Proteomes" id="UP000199581"/>
    </source>
</evidence>
<dbReference type="InterPro" id="IPR051608">
    <property type="entry name" value="RQC_Subunit_NEMF"/>
</dbReference>
<keyword evidence="3" id="KW-1185">Reference proteome</keyword>
<proteinExistence type="predicted"/>
<dbReference type="PANTHER" id="PTHR15239:SF6">
    <property type="entry name" value="RIBOSOME QUALITY CONTROL COMPLEX SUBUNIT NEMF"/>
    <property type="match status" value="1"/>
</dbReference>
<protein>
    <submittedName>
        <fullName evidence="2">Predicted component of the ribosome quality control (RQC) complex, YloA/Tae2 family, contains fibronectin-binding (FbpA) and DUF814 domains</fullName>
    </submittedName>
</protein>